<sequence>MLRLHMFLAGLLLALAMAAAAAQSPEIQRGPIPAQVPGVLHTLRTIPEACTRLEGRFTKAKEASPYALTQVRTSTRCQARARLLDARKAQASAANGWILNDVLRVPNASCSGQSAVIRIWRKDAASATPKLDAQGRVRVYLKDGLDAAAQGQLGAVPQFAVALGVEGRGCD</sequence>
<feature type="signal peptide" evidence="1">
    <location>
        <begin position="1"/>
        <end position="21"/>
    </location>
</feature>
<comment type="caution">
    <text evidence="2">The sequence shown here is derived from an EMBL/GenBank/DDBJ whole genome shotgun (WGS) entry which is preliminary data.</text>
</comment>
<accession>A0ABS7TAT3</accession>
<evidence type="ECO:0000256" key="1">
    <source>
        <dbReference type="SAM" id="SignalP"/>
    </source>
</evidence>
<evidence type="ECO:0000313" key="3">
    <source>
        <dbReference type="Proteomes" id="UP001430290"/>
    </source>
</evidence>
<name>A0ABS7TAT3_9GAMM</name>
<evidence type="ECO:0000313" key="2">
    <source>
        <dbReference type="EMBL" id="MBZ4184959.1"/>
    </source>
</evidence>
<dbReference type="RefSeq" id="WP_223625935.1">
    <property type="nucleotide sequence ID" value="NZ_JAIQDJ010000001.1"/>
</dbReference>
<gene>
    <name evidence="2" type="ORF">K7B09_01300</name>
</gene>
<dbReference type="EMBL" id="JAIQDJ010000001">
    <property type="protein sequence ID" value="MBZ4184959.1"/>
    <property type="molecule type" value="Genomic_DNA"/>
</dbReference>
<dbReference type="Proteomes" id="UP001430290">
    <property type="component" value="Unassembled WGS sequence"/>
</dbReference>
<keyword evidence="1" id="KW-0732">Signal</keyword>
<evidence type="ECO:0008006" key="4">
    <source>
        <dbReference type="Google" id="ProtNLM"/>
    </source>
</evidence>
<keyword evidence="3" id="KW-1185">Reference proteome</keyword>
<protein>
    <recommendedName>
        <fullName evidence="4">Secreted protein</fullName>
    </recommendedName>
</protein>
<organism evidence="2 3">
    <name type="scientific">Thermomonas beijingensis</name>
    <dbReference type="NCBI Taxonomy" id="2872701"/>
    <lineage>
        <taxon>Bacteria</taxon>
        <taxon>Pseudomonadati</taxon>
        <taxon>Pseudomonadota</taxon>
        <taxon>Gammaproteobacteria</taxon>
        <taxon>Lysobacterales</taxon>
        <taxon>Lysobacteraceae</taxon>
        <taxon>Thermomonas</taxon>
    </lineage>
</organism>
<reference evidence="2" key="1">
    <citation type="submission" date="2021-09" db="EMBL/GenBank/DDBJ databases">
        <authorList>
            <person name="Wu T."/>
            <person name="Guo S.Z."/>
        </authorList>
    </citation>
    <scope>NUCLEOTIDE SEQUENCE</scope>
    <source>
        <strain evidence="2">RSS-23</strain>
    </source>
</reference>
<proteinExistence type="predicted"/>
<feature type="chain" id="PRO_5046740090" description="Secreted protein" evidence="1">
    <location>
        <begin position="22"/>
        <end position="171"/>
    </location>
</feature>